<evidence type="ECO:0000259" key="16">
    <source>
        <dbReference type="Pfam" id="PF01746"/>
    </source>
</evidence>
<feature type="region of interest" description="Disordered" evidence="15">
    <location>
        <begin position="188"/>
        <end position="210"/>
    </location>
</feature>
<dbReference type="InterPro" id="IPR002649">
    <property type="entry name" value="tRNA_m1G_MeTrfase_TrmD"/>
</dbReference>
<dbReference type="PANTHER" id="PTHR46417">
    <property type="entry name" value="TRNA (GUANINE-N(1)-)-METHYLTRANSFERASE"/>
    <property type="match status" value="1"/>
</dbReference>
<comment type="function">
    <text evidence="1">Specifically methylates guanosine-37 in various tRNAs.</text>
</comment>
<evidence type="ECO:0000256" key="11">
    <source>
        <dbReference type="ARBA" id="ARBA00022694"/>
    </source>
</evidence>
<evidence type="ECO:0000256" key="15">
    <source>
        <dbReference type="SAM" id="MobiDB-lite"/>
    </source>
</evidence>
<evidence type="ECO:0000256" key="6">
    <source>
        <dbReference type="ARBA" id="ARBA00014679"/>
    </source>
</evidence>
<comment type="subunit">
    <text evidence="4">Homodimer.</text>
</comment>
<sequence>MHIDIVSVFPEYFDVLKLSLLGKAQERGLIDVRTHNLRDWTHDVHHSVDDTPVGGGAGMVMKPEVWAQCLDDLLGMNAVDFTESDGEPTLTQDPATLAADQRNGSAAHRPESGADLGADGNDTDDKTENVRTGSYPDGSSTEETEDANRRQLLDAKKTPEELIAALDSLYGEDAGYNVPEYDFPVPKHPAGSDRMDSANEPGTGSDSGTDKVKVKPILIFPNPSAPLFTQRDATELSRVGRLVFGCGRYEGIDARVPEYYARQGVEVREYSIGDYVLNGGEVAVSAMIEAIVRLLPGFMGNPESIVEESYTGDPLLEHRQFTKPTSWRGIAVPDVLTSGDHGKVDRYRRDEALERTARIRPDLIESLDCKALSKADRKTLMLLGWEVSGHHPRQIPPDRLPLRYF</sequence>
<evidence type="ECO:0000256" key="10">
    <source>
        <dbReference type="ARBA" id="ARBA00022691"/>
    </source>
</evidence>
<keyword evidence="11" id="KW-0819">tRNA processing</keyword>
<evidence type="ECO:0000256" key="3">
    <source>
        <dbReference type="ARBA" id="ARBA00007630"/>
    </source>
</evidence>
<dbReference type="SUPFAM" id="SSF75217">
    <property type="entry name" value="alpha/beta knot"/>
    <property type="match status" value="2"/>
</dbReference>
<dbReference type="GO" id="GO:0005829">
    <property type="term" value="C:cytosol"/>
    <property type="evidence" value="ECO:0007669"/>
    <property type="project" value="TreeGrafter"/>
</dbReference>
<organism evidence="17 18">
    <name type="scientific">Bifidobacterium margollesii</name>
    <dbReference type="NCBI Taxonomy" id="2020964"/>
    <lineage>
        <taxon>Bacteria</taxon>
        <taxon>Bacillati</taxon>
        <taxon>Actinomycetota</taxon>
        <taxon>Actinomycetes</taxon>
        <taxon>Bifidobacteriales</taxon>
        <taxon>Bifidobacteriaceae</taxon>
        <taxon>Bifidobacterium</taxon>
    </lineage>
</organism>
<keyword evidence="18" id="KW-1185">Reference proteome</keyword>
<evidence type="ECO:0000256" key="4">
    <source>
        <dbReference type="ARBA" id="ARBA00011738"/>
    </source>
</evidence>
<dbReference type="InterPro" id="IPR029028">
    <property type="entry name" value="Alpha/beta_knot_MTases"/>
</dbReference>
<dbReference type="OrthoDB" id="9807416at2"/>
<dbReference type="EMBL" id="NMWU01000011">
    <property type="protein sequence ID" value="PLS31421.1"/>
    <property type="molecule type" value="Genomic_DNA"/>
</dbReference>
<evidence type="ECO:0000256" key="7">
    <source>
        <dbReference type="ARBA" id="ARBA00022490"/>
    </source>
</evidence>
<name>A0A2N5JB55_9BIFI</name>
<dbReference type="Proteomes" id="UP000235050">
    <property type="component" value="Unassembled WGS sequence"/>
</dbReference>
<keyword evidence="7" id="KW-0963">Cytoplasm</keyword>
<dbReference type="AlphaFoldDB" id="A0A2N5JB55"/>
<dbReference type="GO" id="GO:0052906">
    <property type="term" value="F:tRNA (guanine(37)-N1)-methyltransferase activity"/>
    <property type="evidence" value="ECO:0007669"/>
    <property type="project" value="UniProtKB-EC"/>
</dbReference>
<evidence type="ECO:0000256" key="5">
    <source>
        <dbReference type="ARBA" id="ARBA00012807"/>
    </source>
</evidence>
<protein>
    <recommendedName>
        <fullName evidence="6">tRNA (guanine-N(1)-)-methyltransferase</fullName>
        <ecNumber evidence="5">2.1.1.228</ecNumber>
    </recommendedName>
    <alternativeName>
        <fullName evidence="12">M1G-methyltransferase</fullName>
    </alternativeName>
    <alternativeName>
        <fullName evidence="13">tRNA [GM37] methyltransferase</fullName>
    </alternativeName>
</protein>
<feature type="domain" description="tRNA methyltransferase TRMD/TRM10-type" evidence="16">
    <location>
        <begin position="1"/>
        <end position="93"/>
    </location>
</feature>
<evidence type="ECO:0000256" key="1">
    <source>
        <dbReference type="ARBA" id="ARBA00002634"/>
    </source>
</evidence>
<dbReference type="RefSeq" id="WP_101615772.1">
    <property type="nucleotide sequence ID" value="NZ_NMWU01000011.1"/>
</dbReference>
<comment type="catalytic activity">
    <reaction evidence="14">
        <text>guanosine(37) in tRNA + S-adenosyl-L-methionine = N(1)-methylguanosine(37) in tRNA + S-adenosyl-L-homocysteine + H(+)</text>
        <dbReference type="Rhea" id="RHEA:36899"/>
        <dbReference type="Rhea" id="RHEA-COMP:10145"/>
        <dbReference type="Rhea" id="RHEA-COMP:10147"/>
        <dbReference type="ChEBI" id="CHEBI:15378"/>
        <dbReference type="ChEBI" id="CHEBI:57856"/>
        <dbReference type="ChEBI" id="CHEBI:59789"/>
        <dbReference type="ChEBI" id="CHEBI:73542"/>
        <dbReference type="ChEBI" id="CHEBI:74269"/>
        <dbReference type="EC" id="2.1.1.228"/>
    </reaction>
</comment>
<evidence type="ECO:0000256" key="12">
    <source>
        <dbReference type="ARBA" id="ARBA00029736"/>
    </source>
</evidence>
<evidence type="ECO:0000256" key="8">
    <source>
        <dbReference type="ARBA" id="ARBA00022603"/>
    </source>
</evidence>
<evidence type="ECO:0000256" key="13">
    <source>
        <dbReference type="ARBA" id="ARBA00033392"/>
    </source>
</evidence>
<dbReference type="Gene3D" id="1.10.1270.20">
    <property type="entry name" value="tRNA(m1g37)methyltransferase, domain 2"/>
    <property type="match status" value="1"/>
</dbReference>
<dbReference type="EC" id="2.1.1.228" evidence="5"/>
<keyword evidence="9 17" id="KW-0808">Transferase</keyword>
<evidence type="ECO:0000313" key="17">
    <source>
        <dbReference type="EMBL" id="PLS31421.1"/>
    </source>
</evidence>
<evidence type="ECO:0000256" key="2">
    <source>
        <dbReference type="ARBA" id="ARBA00004496"/>
    </source>
</evidence>
<keyword evidence="8 17" id="KW-0489">Methyltransferase</keyword>
<proteinExistence type="inferred from homology"/>
<dbReference type="Pfam" id="PF01746">
    <property type="entry name" value="tRNA_m1G_MT"/>
    <property type="match status" value="2"/>
</dbReference>
<evidence type="ECO:0000256" key="9">
    <source>
        <dbReference type="ARBA" id="ARBA00022679"/>
    </source>
</evidence>
<comment type="subcellular location">
    <subcellularLocation>
        <location evidence="2">Cytoplasm</location>
    </subcellularLocation>
</comment>
<gene>
    <name evidence="17" type="ORF">Uis1B_0762</name>
</gene>
<feature type="domain" description="tRNA methyltransferase TRMD/TRM10-type" evidence="16">
    <location>
        <begin position="211"/>
        <end position="365"/>
    </location>
</feature>
<dbReference type="InterPro" id="IPR029026">
    <property type="entry name" value="tRNA_m1G_MTases_N"/>
</dbReference>
<comment type="similarity">
    <text evidence="3">Belongs to the RNA methyltransferase TrmD family.</text>
</comment>
<comment type="caution">
    <text evidence="17">The sequence shown here is derived from an EMBL/GenBank/DDBJ whole genome shotgun (WGS) entry which is preliminary data.</text>
</comment>
<dbReference type="Gene3D" id="3.40.1280.10">
    <property type="match status" value="2"/>
</dbReference>
<keyword evidence="10" id="KW-0949">S-adenosyl-L-methionine</keyword>
<reference evidence="17 18" key="1">
    <citation type="submission" date="2017-07" db="EMBL/GenBank/DDBJ databases">
        <title>Bifidobacterium novel species.</title>
        <authorList>
            <person name="Lugli G.A."/>
            <person name="Milani C."/>
            <person name="Duranti S."/>
            <person name="Mangifesta M."/>
        </authorList>
    </citation>
    <scope>NUCLEOTIDE SEQUENCE [LARGE SCALE GENOMIC DNA]</scope>
    <source>
        <strain evidence="18">Uis1B</strain>
    </source>
</reference>
<dbReference type="InterPro" id="IPR023148">
    <property type="entry name" value="tRNA_m1G_MeTrfase_C_sf"/>
</dbReference>
<dbReference type="GO" id="GO:0002939">
    <property type="term" value="P:tRNA N1-guanine methylation"/>
    <property type="evidence" value="ECO:0007669"/>
    <property type="project" value="TreeGrafter"/>
</dbReference>
<dbReference type="InterPro" id="IPR016009">
    <property type="entry name" value="tRNA_MeTrfase_TRMD/TRM10"/>
</dbReference>
<evidence type="ECO:0000313" key="18">
    <source>
        <dbReference type="Proteomes" id="UP000235050"/>
    </source>
</evidence>
<accession>A0A2N5JB55</accession>
<evidence type="ECO:0000256" key="14">
    <source>
        <dbReference type="ARBA" id="ARBA00047783"/>
    </source>
</evidence>
<feature type="region of interest" description="Disordered" evidence="15">
    <location>
        <begin position="100"/>
        <end position="147"/>
    </location>
</feature>
<dbReference type="PANTHER" id="PTHR46417:SF1">
    <property type="entry name" value="TRNA (GUANINE-N(1)-)-METHYLTRANSFERASE"/>
    <property type="match status" value="1"/>
</dbReference>